<dbReference type="WBParaSite" id="Pan_g5349.t1">
    <property type="protein sequence ID" value="Pan_g5349.t1"/>
    <property type="gene ID" value="Pan_g5349"/>
</dbReference>
<feature type="compositionally biased region" description="Polar residues" evidence="1">
    <location>
        <begin position="107"/>
        <end position="117"/>
    </location>
</feature>
<keyword evidence="2" id="KW-1185">Reference proteome</keyword>
<dbReference type="Proteomes" id="UP000492821">
    <property type="component" value="Unassembled WGS sequence"/>
</dbReference>
<reference evidence="3" key="2">
    <citation type="submission" date="2020-10" db="UniProtKB">
        <authorList>
            <consortium name="WormBaseParasite"/>
        </authorList>
    </citation>
    <scope>IDENTIFICATION</scope>
</reference>
<organism evidence="2 3">
    <name type="scientific">Panagrellus redivivus</name>
    <name type="common">Microworm</name>
    <dbReference type="NCBI Taxonomy" id="6233"/>
    <lineage>
        <taxon>Eukaryota</taxon>
        <taxon>Metazoa</taxon>
        <taxon>Ecdysozoa</taxon>
        <taxon>Nematoda</taxon>
        <taxon>Chromadorea</taxon>
        <taxon>Rhabditida</taxon>
        <taxon>Tylenchina</taxon>
        <taxon>Panagrolaimomorpha</taxon>
        <taxon>Panagrolaimoidea</taxon>
        <taxon>Panagrolaimidae</taxon>
        <taxon>Panagrellus</taxon>
    </lineage>
</organism>
<feature type="region of interest" description="Disordered" evidence="1">
    <location>
        <begin position="103"/>
        <end position="202"/>
    </location>
</feature>
<evidence type="ECO:0000313" key="2">
    <source>
        <dbReference type="Proteomes" id="UP000492821"/>
    </source>
</evidence>
<sequence>MEGAIPVNGGFMIPQPQAYAMPQPPPGTVPMPMTTVPHRPHGGMLNQYEYDCLVYQTGRLNTSSRAVAAAWTKSIVSSLVAVSCNSASRSWLRLPRATKMMEKAGYNSMTPPSSKSSAVDPGNERSEAGPDRMTPPSSDSLLPSRAPATSVADPSPSLGTSLAHEDNPRSPPPPQPTFPREGILHRRSPLLRLDTRVTKDIY</sequence>
<protein>
    <submittedName>
        <fullName evidence="3">Protein muscleblind</fullName>
    </submittedName>
</protein>
<dbReference type="AlphaFoldDB" id="A0A7E4ZZW0"/>
<name>A0A7E4ZZW0_PANRE</name>
<evidence type="ECO:0000313" key="3">
    <source>
        <dbReference type="WBParaSite" id="Pan_g5349.t1"/>
    </source>
</evidence>
<evidence type="ECO:0000256" key="1">
    <source>
        <dbReference type="SAM" id="MobiDB-lite"/>
    </source>
</evidence>
<proteinExistence type="predicted"/>
<reference evidence="2" key="1">
    <citation type="journal article" date="2013" name="Genetics">
        <title>The draft genome and transcriptome of Panagrellus redivivus are shaped by the harsh demands of a free-living lifestyle.</title>
        <authorList>
            <person name="Srinivasan J."/>
            <person name="Dillman A.R."/>
            <person name="Macchietto M.G."/>
            <person name="Heikkinen L."/>
            <person name="Lakso M."/>
            <person name="Fracchia K.M."/>
            <person name="Antoshechkin I."/>
            <person name="Mortazavi A."/>
            <person name="Wong G."/>
            <person name="Sternberg P.W."/>
        </authorList>
    </citation>
    <scope>NUCLEOTIDE SEQUENCE [LARGE SCALE GENOMIC DNA]</scope>
    <source>
        <strain evidence="2">MT8872</strain>
    </source>
</reference>
<accession>A0A7E4ZZW0</accession>
<feature type="compositionally biased region" description="Basic and acidic residues" evidence="1">
    <location>
        <begin position="193"/>
        <end position="202"/>
    </location>
</feature>